<proteinExistence type="predicted"/>
<evidence type="ECO:0000313" key="2">
    <source>
        <dbReference type="EMBL" id="QHS99582.1"/>
    </source>
</evidence>
<feature type="region of interest" description="Disordered" evidence="1">
    <location>
        <begin position="162"/>
        <end position="185"/>
    </location>
</feature>
<name>A0A6C0C5I1_9ZZZZ</name>
<accession>A0A6C0C5I1</accession>
<organism evidence="2">
    <name type="scientific">viral metagenome</name>
    <dbReference type="NCBI Taxonomy" id="1070528"/>
    <lineage>
        <taxon>unclassified sequences</taxon>
        <taxon>metagenomes</taxon>
        <taxon>organismal metagenomes</taxon>
    </lineage>
</organism>
<dbReference type="EMBL" id="MN739345">
    <property type="protein sequence ID" value="QHS99582.1"/>
    <property type="molecule type" value="Genomic_DNA"/>
</dbReference>
<protein>
    <submittedName>
        <fullName evidence="2">Uncharacterized protein</fullName>
    </submittedName>
</protein>
<evidence type="ECO:0000256" key="1">
    <source>
        <dbReference type="SAM" id="MobiDB-lite"/>
    </source>
</evidence>
<feature type="compositionally biased region" description="Acidic residues" evidence="1">
    <location>
        <begin position="162"/>
        <end position="179"/>
    </location>
</feature>
<dbReference type="AlphaFoldDB" id="A0A6C0C5I1"/>
<reference evidence="2" key="1">
    <citation type="journal article" date="2020" name="Nature">
        <title>Giant virus diversity and host interactions through global metagenomics.</title>
        <authorList>
            <person name="Schulz F."/>
            <person name="Roux S."/>
            <person name="Paez-Espino D."/>
            <person name="Jungbluth S."/>
            <person name="Walsh D.A."/>
            <person name="Denef V.J."/>
            <person name="McMahon K.D."/>
            <person name="Konstantinidis K.T."/>
            <person name="Eloe-Fadrosh E.A."/>
            <person name="Kyrpides N.C."/>
            <person name="Woyke T."/>
        </authorList>
    </citation>
    <scope>NUCLEOTIDE SEQUENCE</scope>
    <source>
        <strain evidence="2">GVMAG-M-3300020187-37</strain>
    </source>
</reference>
<sequence>MKNVVRINIDNKMNDLELNIENRNIINLLNKKSNTKGKSNIRQLYSWTNNSKIIKCYGWYEGEHDCINKHELIPNGSSKFLDDDSSTILLYGDIYLICFENSRICDFTVSDYAEFYEIINEGFDDCDSEYDSADSEEDYDEVLDNDLDEDYVEDEDELNDELLSDYEIVSSEDSEELDTDNNIYS</sequence>